<name>A0ABT2PTW4_9MOLU</name>
<dbReference type="EMBL" id="JAOEGN010000002">
    <property type="protein sequence ID" value="MCU0104395.1"/>
    <property type="molecule type" value="Genomic_DNA"/>
</dbReference>
<reference evidence="2" key="1">
    <citation type="submission" date="2023-07" db="EMBL/GenBank/DDBJ databases">
        <title>Novel Mycoplasma species identified in domestic and wild animals.</title>
        <authorList>
            <person name="Volokhov D.V."/>
            <person name="Furtak V.A."/>
            <person name="Zagorodnyaya T.A."/>
        </authorList>
    </citation>
    <scope>NUCLEOTIDE SEQUENCE [LARGE SCALE GENOMIC DNA]</scope>
    <source>
        <strain evidence="2">92-19</strain>
    </source>
</reference>
<dbReference type="Pfam" id="PF08757">
    <property type="entry name" value="CotH"/>
    <property type="match status" value="1"/>
</dbReference>
<dbReference type="Proteomes" id="UP001209076">
    <property type="component" value="Unassembled WGS sequence"/>
</dbReference>
<sequence length="489" mass="57271">MKKWWLLIWLIVFLPSLYACKSDSDVLAELLKTIPAQIESDYTLVKTYEGYSIEWFLNDEPIEDKLPLKYTFKTDLDVLKVQLTKGFNTTKGEKDISYKVSPIVSDLRIHTQNSQNITSKETYINGTVTVDSATNTFDQTSLSMQIKGRGNSSWWMYPKKPYRIKFTERQSILGMKPAKDYVLLAEYNDKSLIRNYLAHYMSTYLNLDYTLETRFVNVYLNNQYQGIYLLTEQVEVDKERLNIDDSVDADGGFLIELETNDRINEEGTENKHWVKVDGYNYVIKSPDMDDLTPSEIQGKVNYIKDILNALVDSFIDNSYAEHIDVDQFIDYFILSELFKQVDVGYSSVYIHKEKGELLKMGPAWDFDISSGNGDYYNYHPQGYWVDYNPWFKSIIKQPFFEYAFITRYIEVSDNYFPLLIQELDLVSSLLSISANQNFNKWPILNDYVWPNPPEMVEANTYSKQVDYLRNYLITRDAWLKNNLSTIGYR</sequence>
<gene>
    <name evidence="1" type="ORF">N7603_01840</name>
</gene>
<keyword evidence="2" id="KW-1185">Reference proteome</keyword>
<dbReference type="PROSITE" id="PS51257">
    <property type="entry name" value="PROKAR_LIPOPROTEIN"/>
    <property type="match status" value="1"/>
</dbReference>
<organism evidence="1 2">
    <name type="scientific">Paracholeplasma vituli</name>
    <dbReference type="NCBI Taxonomy" id="69473"/>
    <lineage>
        <taxon>Bacteria</taxon>
        <taxon>Bacillati</taxon>
        <taxon>Mycoplasmatota</taxon>
        <taxon>Mollicutes</taxon>
        <taxon>Acholeplasmatales</taxon>
        <taxon>Acholeplasmataceae</taxon>
        <taxon>Paracholeplasma</taxon>
    </lineage>
</organism>
<dbReference type="GO" id="GO:0016301">
    <property type="term" value="F:kinase activity"/>
    <property type="evidence" value="ECO:0007669"/>
    <property type="project" value="UniProtKB-KW"/>
</dbReference>
<keyword evidence="1" id="KW-0418">Kinase</keyword>
<keyword evidence="1" id="KW-0808">Transferase</keyword>
<protein>
    <submittedName>
        <fullName evidence="1">CotH kinase family protein</fullName>
    </submittedName>
</protein>
<accession>A0ABT2PTW4</accession>
<comment type="caution">
    <text evidence="1">The sequence shown here is derived from an EMBL/GenBank/DDBJ whole genome shotgun (WGS) entry which is preliminary data.</text>
</comment>
<dbReference type="RefSeq" id="WP_262095621.1">
    <property type="nucleotide sequence ID" value="NZ_JAOEGN010000002.1"/>
</dbReference>
<proteinExistence type="predicted"/>
<dbReference type="InterPro" id="IPR014867">
    <property type="entry name" value="Spore_coat_CotH_CotH2/3/7"/>
</dbReference>
<evidence type="ECO:0000313" key="2">
    <source>
        <dbReference type="Proteomes" id="UP001209076"/>
    </source>
</evidence>
<evidence type="ECO:0000313" key="1">
    <source>
        <dbReference type="EMBL" id="MCU0104395.1"/>
    </source>
</evidence>